<evidence type="ECO:0000256" key="7">
    <source>
        <dbReference type="ARBA" id="ARBA00022692"/>
    </source>
</evidence>
<keyword evidence="16" id="KW-0969">Cilium</keyword>
<keyword evidence="6" id="KW-0997">Cell inner membrane</keyword>
<keyword evidence="4" id="KW-1003">Cell membrane</keyword>
<comment type="subcellular location">
    <subcellularLocation>
        <location evidence="1">Cell inner membrane</location>
        <topology evidence="1">Multi-pass membrane protein</topology>
    </subcellularLocation>
</comment>
<dbReference type="InterPro" id="IPR002898">
    <property type="entry name" value="MotA_ExbB_proton_chnl"/>
</dbReference>
<dbReference type="GO" id="GO:0071978">
    <property type="term" value="P:bacterial-type flagellum-dependent swarming motility"/>
    <property type="evidence" value="ECO:0007669"/>
    <property type="project" value="InterPro"/>
</dbReference>
<protein>
    <submittedName>
        <fullName evidence="16">Flagellar motor protein MotA</fullName>
    </submittedName>
</protein>
<dbReference type="InterPro" id="IPR000540">
    <property type="entry name" value="Flag_MotA_CS"/>
</dbReference>
<keyword evidence="3" id="KW-0813">Transport</keyword>
<evidence type="ECO:0000256" key="1">
    <source>
        <dbReference type="ARBA" id="ARBA00004429"/>
    </source>
</evidence>
<evidence type="ECO:0000256" key="6">
    <source>
        <dbReference type="ARBA" id="ARBA00022519"/>
    </source>
</evidence>
<evidence type="ECO:0000256" key="8">
    <source>
        <dbReference type="ARBA" id="ARBA00022779"/>
    </source>
</evidence>
<evidence type="ECO:0000259" key="14">
    <source>
        <dbReference type="Pfam" id="PF01618"/>
    </source>
</evidence>
<comment type="similarity">
    <text evidence="2">Belongs to the MotA family.</text>
</comment>
<dbReference type="Proteomes" id="UP000662572">
    <property type="component" value="Unassembled WGS sequence"/>
</dbReference>
<feature type="transmembrane region" description="Helical" evidence="13">
    <location>
        <begin position="32"/>
        <end position="50"/>
    </location>
</feature>
<evidence type="ECO:0000256" key="9">
    <source>
        <dbReference type="ARBA" id="ARBA00022781"/>
    </source>
</evidence>
<dbReference type="InterPro" id="IPR047055">
    <property type="entry name" value="MotA-like"/>
</dbReference>
<dbReference type="GO" id="GO:0005886">
    <property type="term" value="C:plasma membrane"/>
    <property type="evidence" value="ECO:0007669"/>
    <property type="project" value="UniProtKB-SubCell"/>
</dbReference>
<dbReference type="PROSITE" id="PS01307">
    <property type="entry name" value="MOTA"/>
    <property type="match status" value="1"/>
</dbReference>
<name>A0A918UYS2_9CAUL</name>
<evidence type="ECO:0000313" key="17">
    <source>
        <dbReference type="Proteomes" id="UP000662572"/>
    </source>
</evidence>
<feature type="transmembrane region" description="Helical" evidence="13">
    <location>
        <begin position="173"/>
        <end position="193"/>
    </location>
</feature>
<dbReference type="AlphaFoldDB" id="A0A918UYS2"/>
<sequence length="289" mass="31040">MFQIIGIVVLFATVFGSYIWSGGSMAPILHSLAYELTGILGAAIGATLIANDLHTLKSMGGGMGKVFSGPKWKASDYRDLLSLLFLLTKTMKSKGVIALESHIEKPHDSTIFNRYPKIMKDHFATDFICDTLRMMTMNLEDPHQVEDAMEKQLEKHHHEALHPAHALQSMSDALPALGIVVAVLGVIKTMGAITEPPEVLGGMIGGALVGTFLGVMLSYGLVGPFATRLSGIVEEEGAFYKIIQSVLVAHLHGNAAQISVEIGRGSVPSTMQPSFLEMEEALNTIPAEG</sequence>
<keyword evidence="10 13" id="KW-1133">Transmembrane helix</keyword>
<organism evidence="16 17">
    <name type="scientific">Asticcacaulis endophyticus</name>
    <dbReference type="NCBI Taxonomy" id="1395890"/>
    <lineage>
        <taxon>Bacteria</taxon>
        <taxon>Pseudomonadati</taxon>
        <taxon>Pseudomonadota</taxon>
        <taxon>Alphaproteobacteria</taxon>
        <taxon>Caulobacterales</taxon>
        <taxon>Caulobacteraceae</taxon>
        <taxon>Asticcacaulis</taxon>
    </lineage>
</organism>
<keyword evidence="16" id="KW-0966">Cell projection</keyword>
<evidence type="ECO:0000256" key="11">
    <source>
        <dbReference type="ARBA" id="ARBA00023065"/>
    </source>
</evidence>
<dbReference type="RefSeq" id="WP_189488488.1">
    <property type="nucleotide sequence ID" value="NZ_BMZB01000006.1"/>
</dbReference>
<keyword evidence="16" id="KW-0282">Flagellum</keyword>
<gene>
    <name evidence="16" type="primary">motA</name>
    <name evidence="16" type="ORF">GCM10011273_32040</name>
</gene>
<dbReference type="Pfam" id="PF01618">
    <property type="entry name" value="MotA_ExbB"/>
    <property type="match status" value="1"/>
</dbReference>
<feature type="domain" description="Motility protein A N-terminal" evidence="15">
    <location>
        <begin position="4"/>
        <end position="95"/>
    </location>
</feature>
<keyword evidence="17" id="KW-1185">Reference proteome</keyword>
<keyword evidence="5" id="KW-0145">Chemotaxis</keyword>
<evidence type="ECO:0000256" key="12">
    <source>
        <dbReference type="ARBA" id="ARBA00023136"/>
    </source>
</evidence>
<evidence type="ECO:0000313" key="16">
    <source>
        <dbReference type="EMBL" id="GGZ42919.1"/>
    </source>
</evidence>
<comment type="caution">
    <text evidence="16">The sequence shown here is derived from an EMBL/GenBank/DDBJ whole genome shotgun (WGS) entry which is preliminary data.</text>
</comment>
<evidence type="ECO:0000256" key="3">
    <source>
        <dbReference type="ARBA" id="ARBA00022448"/>
    </source>
</evidence>
<evidence type="ECO:0000256" key="2">
    <source>
        <dbReference type="ARBA" id="ARBA00008038"/>
    </source>
</evidence>
<keyword evidence="7 13" id="KW-0812">Transmembrane</keyword>
<keyword evidence="9" id="KW-0375">Hydrogen ion transport</keyword>
<dbReference type="InterPro" id="IPR046786">
    <property type="entry name" value="MotA_N"/>
</dbReference>
<evidence type="ECO:0000256" key="10">
    <source>
        <dbReference type="ARBA" id="ARBA00022989"/>
    </source>
</evidence>
<dbReference type="PANTHER" id="PTHR30433">
    <property type="entry name" value="CHEMOTAXIS PROTEIN MOTA"/>
    <property type="match status" value="1"/>
</dbReference>
<dbReference type="Pfam" id="PF20560">
    <property type="entry name" value="MotA_N"/>
    <property type="match status" value="1"/>
</dbReference>
<feature type="domain" description="MotA/TolQ/ExbB proton channel" evidence="14">
    <location>
        <begin position="126"/>
        <end position="236"/>
    </location>
</feature>
<evidence type="ECO:0000256" key="13">
    <source>
        <dbReference type="SAM" id="Phobius"/>
    </source>
</evidence>
<dbReference type="EMBL" id="BMZB01000006">
    <property type="protein sequence ID" value="GGZ42919.1"/>
    <property type="molecule type" value="Genomic_DNA"/>
</dbReference>
<dbReference type="GO" id="GO:0006935">
    <property type="term" value="P:chemotaxis"/>
    <property type="evidence" value="ECO:0007669"/>
    <property type="project" value="UniProtKB-KW"/>
</dbReference>
<dbReference type="PANTHER" id="PTHR30433:SF4">
    <property type="entry name" value="MOTILITY PROTEIN A"/>
    <property type="match status" value="1"/>
</dbReference>
<keyword evidence="12 13" id="KW-0472">Membrane</keyword>
<proteinExistence type="inferred from homology"/>
<reference evidence="16" key="2">
    <citation type="submission" date="2020-09" db="EMBL/GenBank/DDBJ databases">
        <authorList>
            <person name="Sun Q."/>
            <person name="Kim S."/>
        </authorList>
    </citation>
    <scope>NUCLEOTIDE SEQUENCE</scope>
    <source>
        <strain evidence="16">KCTC 32296</strain>
    </source>
</reference>
<dbReference type="GO" id="GO:1902600">
    <property type="term" value="P:proton transmembrane transport"/>
    <property type="evidence" value="ECO:0007669"/>
    <property type="project" value="UniProtKB-KW"/>
</dbReference>
<evidence type="ECO:0000259" key="15">
    <source>
        <dbReference type="Pfam" id="PF20560"/>
    </source>
</evidence>
<evidence type="ECO:0000256" key="4">
    <source>
        <dbReference type="ARBA" id="ARBA00022475"/>
    </source>
</evidence>
<keyword evidence="11" id="KW-0406">Ion transport</keyword>
<feature type="transmembrane region" description="Helical" evidence="13">
    <location>
        <begin position="199"/>
        <end position="222"/>
    </location>
</feature>
<dbReference type="InterPro" id="IPR022522">
    <property type="entry name" value="Flagellar_motor_stator_MotA"/>
</dbReference>
<reference evidence="16" key="1">
    <citation type="journal article" date="2014" name="Int. J. Syst. Evol. Microbiol.">
        <title>Complete genome sequence of Corynebacterium casei LMG S-19264T (=DSM 44701T), isolated from a smear-ripened cheese.</title>
        <authorList>
            <consortium name="US DOE Joint Genome Institute (JGI-PGF)"/>
            <person name="Walter F."/>
            <person name="Albersmeier A."/>
            <person name="Kalinowski J."/>
            <person name="Ruckert C."/>
        </authorList>
    </citation>
    <scope>NUCLEOTIDE SEQUENCE</scope>
    <source>
        <strain evidence="16">KCTC 32296</strain>
    </source>
</reference>
<dbReference type="NCBIfam" id="TIGR03818">
    <property type="entry name" value="MotA1"/>
    <property type="match status" value="1"/>
</dbReference>
<accession>A0A918UYS2</accession>
<evidence type="ECO:0000256" key="5">
    <source>
        <dbReference type="ARBA" id="ARBA00022500"/>
    </source>
</evidence>
<keyword evidence="8" id="KW-0283">Flagellar rotation</keyword>